<dbReference type="OMA" id="NISASAW"/>
<dbReference type="PROSITE" id="PS50835">
    <property type="entry name" value="IG_LIKE"/>
    <property type="match status" value="1"/>
</dbReference>
<evidence type="ECO:0000256" key="1">
    <source>
        <dbReference type="ARBA" id="ARBA00023319"/>
    </source>
</evidence>
<evidence type="ECO:0000313" key="4">
    <source>
        <dbReference type="Ensembl" id="ENSENLP00000002768.1"/>
    </source>
</evidence>
<reference evidence="4" key="2">
    <citation type="submission" date="2025-08" db="UniProtKB">
        <authorList>
            <consortium name="Ensembl"/>
        </authorList>
    </citation>
    <scope>IDENTIFICATION</scope>
</reference>
<name>A0A665T7S4_ECHNA</name>
<evidence type="ECO:0000256" key="2">
    <source>
        <dbReference type="SAM" id="Phobius"/>
    </source>
</evidence>
<feature type="domain" description="Ig-like" evidence="3">
    <location>
        <begin position="32"/>
        <end position="113"/>
    </location>
</feature>
<accession>A0A665T7S4</accession>
<organism evidence="4 5">
    <name type="scientific">Echeneis naucrates</name>
    <name type="common">Live sharksucker</name>
    <dbReference type="NCBI Taxonomy" id="173247"/>
    <lineage>
        <taxon>Eukaryota</taxon>
        <taxon>Metazoa</taxon>
        <taxon>Chordata</taxon>
        <taxon>Craniata</taxon>
        <taxon>Vertebrata</taxon>
        <taxon>Euteleostomi</taxon>
        <taxon>Actinopterygii</taxon>
        <taxon>Neopterygii</taxon>
        <taxon>Teleostei</taxon>
        <taxon>Neoteleostei</taxon>
        <taxon>Acanthomorphata</taxon>
        <taxon>Carangaria</taxon>
        <taxon>Carangiformes</taxon>
        <taxon>Echeneidae</taxon>
        <taxon>Echeneis</taxon>
    </lineage>
</organism>
<keyword evidence="2" id="KW-1133">Transmembrane helix</keyword>
<sequence length="164" mass="19058">YIKNVQFKVTYFLGASDKECLDRNNKKLPNKTLVCVASDFYPDHVNVFWQVDGEVVNNGVTTDRAARRTGGTYHITSRLRVPFKLWYSPHRNFTCTVSFFDGNNTVYRSSWITQTVSTRYLRISCNAKLSYTVLIAKSCIYGVFVILLVWKFQVSQLRHYSFPQ</sequence>
<reference evidence="4" key="1">
    <citation type="submission" date="2021-04" db="EMBL/GenBank/DDBJ databases">
        <authorList>
            <consortium name="Wellcome Sanger Institute Data Sharing"/>
        </authorList>
    </citation>
    <scope>NUCLEOTIDE SEQUENCE [LARGE SCALE GENOMIC DNA]</scope>
</reference>
<evidence type="ECO:0000259" key="3">
    <source>
        <dbReference type="PROSITE" id="PS50835"/>
    </source>
</evidence>
<dbReference type="PANTHER" id="PTHR23411">
    <property type="entry name" value="TAPASIN"/>
    <property type="match status" value="1"/>
</dbReference>
<evidence type="ECO:0000313" key="5">
    <source>
        <dbReference type="Proteomes" id="UP000472264"/>
    </source>
</evidence>
<dbReference type="InterPro" id="IPR007110">
    <property type="entry name" value="Ig-like_dom"/>
</dbReference>
<dbReference type="Ensembl" id="ENSENLT00000002950.1">
    <property type="protein sequence ID" value="ENSENLP00000002768.1"/>
    <property type="gene ID" value="ENSENLG00000001391.1"/>
</dbReference>
<dbReference type="InParanoid" id="A0A665T7S4"/>
<reference evidence="4" key="3">
    <citation type="submission" date="2025-09" db="UniProtKB">
        <authorList>
            <consortium name="Ensembl"/>
        </authorList>
    </citation>
    <scope>IDENTIFICATION</scope>
</reference>
<keyword evidence="1" id="KW-0393">Immunoglobulin domain</keyword>
<keyword evidence="2" id="KW-0472">Membrane</keyword>
<dbReference type="Proteomes" id="UP000472264">
    <property type="component" value="Chromosome 8"/>
</dbReference>
<dbReference type="Gene3D" id="2.60.40.10">
    <property type="entry name" value="Immunoglobulins"/>
    <property type="match status" value="1"/>
</dbReference>
<dbReference type="InterPro" id="IPR036179">
    <property type="entry name" value="Ig-like_dom_sf"/>
</dbReference>
<proteinExistence type="predicted"/>
<feature type="transmembrane region" description="Helical" evidence="2">
    <location>
        <begin position="129"/>
        <end position="150"/>
    </location>
</feature>
<dbReference type="Pfam" id="PF07654">
    <property type="entry name" value="C1-set"/>
    <property type="match status" value="1"/>
</dbReference>
<dbReference type="AlphaFoldDB" id="A0A665T7S4"/>
<dbReference type="SMART" id="SM00407">
    <property type="entry name" value="IGc1"/>
    <property type="match status" value="1"/>
</dbReference>
<dbReference type="InterPro" id="IPR003597">
    <property type="entry name" value="Ig_C1-set"/>
</dbReference>
<keyword evidence="5" id="KW-1185">Reference proteome</keyword>
<dbReference type="InterPro" id="IPR013783">
    <property type="entry name" value="Ig-like_fold"/>
</dbReference>
<dbReference type="SUPFAM" id="SSF48726">
    <property type="entry name" value="Immunoglobulin"/>
    <property type="match status" value="1"/>
</dbReference>
<protein>
    <recommendedName>
        <fullName evidence="3">Ig-like domain-containing protein</fullName>
    </recommendedName>
</protein>
<dbReference type="InterPro" id="IPR050380">
    <property type="entry name" value="Immune_Resp_Modulators"/>
</dbReference>
<keyword evidence="2" id="KW-0812">Transmembrane</keyword>